<protein>
    <submittedName>
        <fullName evidence="5">D-alanyl-D-alanine carboxypeptidase/D-alanyl-D-alanine-endopeptidase (Penicillin-binding protein 4)</fullName>
    </submittedName>
</protein>
<evidence type="ECO:0000256" key="4">
    <source>
        <dbReference type="SAM" id="SignalP"/>
    </source>
</evidence>
<keyword evidence="2" id="KW-0378">Hydrolase</keyword>
<dbReference type="Pfam" id="PF02113">
    <property type="entry name" value="Peptidase_S13"/>
    <property type="match status" value="1"/>
</dbReference>
<dbReference type="Proteomes" id="UP000294887">
    <property type="component" value="Unassembled WGS sequence"/>
</dbReference>
<evidence type="ECO:0000313" key="6">
    <source>
        <dbReference type="Proteomes" id="UP000294887"/>
    </source>
</evidence>
<evidence type="ECO:0000256" key="3">
    <source>
        <dbReference type="SAM" id="MobiDB-lite"/>
    </source>
</evidence>
<feature type="signal peptide" evidence="4">
    <location>
        <begin position="1"/>
        <end position="25"/>
    </location>
</feature>
<dbReference type="NCBIfam" id="TIGR00666">
    <property type="entry name" value="PBP4"/>
    <property type="match status" value="1"/>
</dbReference>
<dbReference type="SUPFAM" id="SSF56601">
    <property type="entry name" value="beta-lactamase/transpeptidase-like"/>
    <property type="match status" value="1"/>
</dbReference>
<dbReference type="InterPro" id="IPR012338">
    <property type="entry name" value="Beta-lactam/transpept-like"/>
</dbReference>
<keyword evidence="5" id="KW-0645">Protease</keyword>
<feature type="chain" id="PRO_5020601920" evidence="4">
    <location>
        <begin position="26"/>
        <end position="665"/>
    </location>
</feature>
<dbReference type="RefSeq" id="WP_131907757.1">
    <property type="nucleotide sequence ID" value="NZ_BAAAFU010000007.1"/>
</dbReference>
<sequence>MKFEKLFLILLGSVFTIVLSTSVRAAEKLSSMEAVWNSVGVTPNAAQVNNKPVAKQPVAKTAAQKKADEKLARQRAIWRAKWEAQQLAKKQKNAAVARAPVAKPQVQRAVNATAQPAWKKPPVPQAKAPVRQIAQQPRQQNKQQAPKPLTREQYIWRWKQQQLKEKQLAGNTQAPAKNAIPTFTNADIKRAPNRSTLLTSNRKAFRQNKQPAAIRSLPYTVKTKLQAAKLSTNGMSAYVQDVNSPKPLLGHQETTSRVPASVMKLITSYAALGTLGPKYRWPLDVYTKGQIRGGTLQGDLIIKGYGSPEFKQVELRKVLQGIRNKGIRNVSGRVVFDNTYFNVPNQGSFDGKSQSAYNAQPDALLYNERLSSFQVRSTGKRVHVSTSTPTHNLKIVNRMRTTKRGCRPHIKVSKHGVQTVVTFSGRFSRRCGTRSYHRVISRPAEMIYGAMQAMWKRDVGGKLNTRFAMGKAPANARPLLRTYSRTLAEILPTIDKDSNNVMARQVMLTIGAKATGQGTQRNGANAIGTWLASRGLNFPELRIENGSGLSRTARISAKHVGDLLVDAYRSPYRNILMQSLAVAGVDGTMKRRLKGTGVRGRGFFKTGTLRDVRSIAGYVKAADGKTYVMAILHNDPRAKRRALAAHDKLIEWVYSGGRSNQVAMR</sequence>
<dbReference type="AlphaFoldDB" id="A0A4R1ETY6"/>
<dbReference type="GO" id="GO:0000270">
    <property type="term" value="P:peptidoglycan metabolic process"/>
    <property type="evidence" value="ECO:0007669"/>
    <property type="project" value="TreeGrafter"/>
</dbReference>
<organism evidence="5 6">
    <name type="scientific">Cocleimonas flava</name>
    <dbReference type="NCBI Taxonomy" id="634765"/>
    <lineage>
        <taxon>Bacteria</taxon>
        <taxon>Pseudomonadati</taxon>
        <taxon>Pseudomonadota</taxon>
        <taxon>Gammaproteobacteria</taxon>
        <taxon>Thiotrichales</taxon>
        <taxon>Thiotrichaceae</taxon>
        <taxon>Cocleimonas</taxon>
    </lineage>
</organism>
<dbReference type="Gene3D" id="3.50.80.20">
    <property type="entry name" value="D-Ala-D-Ala carboxypeptidase C, peptidase S13"/>
    <property type="match status" value="1"/>
</dbReference>
<proteinExistence type="inferred from homology"/>
<keyword evidence="5" id="KW-0121">Carboxypeptidase</keyword>
<dbReference type="Gene3D" id="3.40.710.10">
    <property type="entry name" value="DD-peptidase/beta-lactamase superfamily"/>
    <property type="match status" value="2"/>
</dbReference>
<comment type="caution">
    <text evidence="5">The sequence shown here is derived from an EMBL/GenBank/DDBJ whole genome shotgun (WGS) entry which is preliminary data.</text>
</comment>
<comment type="similarity">
    <text evidence="1">Belongs to the peptidase S13 family.</text>
</comment>
<dbReference type="PANTHER" id="PTHR30023">
    <property type="entry name" value="D-ALANYL-D-ALANINE CARBOXYPEPTIDASE"/>
    <property type="match status" value="1"/>
</dbReference>
<dbReference type="PRINTS" id="PR00922">
    <property type="entry name" value="DADACBPTASE3"/>
</dbReference>
<dbReference type="GO" id="GO:0006508">
    <property type="term" value="P:proteolysis"/>
    <property type="evidence" value="ECO:0007669"/>
    <property type="project" value="InterPro"/>
</dbReference>
<dbReference type="EMBL" id="SMFQ01000005">
    <property type="protein sequence ID" value="TCJ83284.1"/>
    <property type="molecule type" value="Genomic_DNA"/>
</dbReference>
<feature type="compositionally biased region" description="Low complexity" evidence="3">
    <location>
        <begin position="125"/>
        <end position="147"/>
    </location>
</feature>
<dbReference type="OrthoDB" id="9802627at2"/>
<name>A0A4R1ETY6_9GAMM</name>
<reference evidence="5 6" key="1">
    <citation type="submission" date="2019-03" db="EMBL/GenBank/DDBJ databases">
        <title>Genomic Encyclopedia of Type Strains, Phase IV (KMG-IV): sequencing the most valuable type-strain genomes for metagenomic binning, comparative biology and taxonomic classification.</title>
        <authorList>
            <person name="Goeker M."/>
        </authorList>
    </citation>
    <scope>NUCLEOTIDE SEQUENCE [LARGE SCALE GENOMIC DNA]</scope>
    <source>
        <strain evidence="5 6">DSM 24830</strain>
    </source>
</reference>
<evidence type="ECO:0000256" key="1">
    <source>
        <dbReference type="ARBA" id="ARBA00006096"/>
    </source>
</evidence>
<dbReference type="PANTHER" id="PTHR30023:SF0">
    <property type="entry name" value="PENICILLIN-SENSITIVE CARBOXYPEPTIDASE A"/>
    <property type="match status" value="1"/>
</dbReference>
<gene>
    <name evidence="5" type="ORF">EV695_4024</name>
</gene>
<keyword evidence="6" id="KW-1185">Reference proteome</keyword>
<evidence type="ECO:0000256" key="2">
    <source>
        <dbReference type="ARBA" id="ARBA00022801"/>
    </source>
</evidence>
<accession>A0A4R1ETY6</accession>
<evidence type="ECO:0000313" key="5">
    <source>
        <dbReference type="EMBL" id="TCJ83284.1"/>
    </source>
</evidence>
<dbReference type="InterPro" id="IPR000667">
    <property type="entry name" value="Peptidase_S13"/>
</dbReference>
<feature type="region of interest" description="Disordered" evidence="3">
    <location>
        <begin position="112"/>
        <end position="150"/>
    </location>
</feature>
<dbReference type="GO" id="GO:0004185">
    <property type="term" value="F:serine-type carboxypeptidase activity"/>
    <property type="evidence" value="ECO:0007669"/>
    <property type="project" value="InterPro"/>
</dbReference>
<keyword evidence="4" id="KW-0732">Signal</keyword>